<evidence type="ECO:0000256" key="1">
    <source>
        <dbReference type="ARBA" id="ARBA00004173"/>
    </source>
</evidence>
<dbReference type="EMBL" id="QNGE01002790">
    <property type="protein sequence ID" value="KAA3674989.1"/>
    <property type="molecule type" value="Genomic_DNA"/>
</dbReference>
<dbReference type="InterPro" id="IPR010729">
    <property type="entry name" value="Ribosomal_uL29_mit"/>
</dbReference>
<keyword evidence="4" id="KW-0496">Mitochondrion</keyword>
<name>A0A5J4NI37_9TREM</name>
<dbReference type="PANTHER" id="PTHR21183:SF18">
    <property type="entry name" value="LARGE RIBOSOMAL SUBUNIT PROTEIN UL29M"/>
    <property type="match status" value="1"/>
</dbReference>
<evidence type="ECO:0000256" key="6">
    <source>
        <dbReference type="ARBA" id="ARBA00035289"/>
    </source>
</evidence>
<comment type="caution">
    <text evidence="7">The sequence shown here is derived from an EMBL/GenBank/DDBJ whole genome shotgun (WGS) entry which is preliminary data.</text>
</comment>
<evidence type="ECO:0000313" key="8">
    <source>
        <dbReference type="Proteomes" id="UP000324629"/>
    </source>
</evidence>
<comment type="subcellular location">
    <subcellularLocation>
        <location evidence="1">Mitochondrion</location>
    </subcellularLocation>
</comment>
<evidence type="ECO:0000256" key="3">
    <source>
        <dbReference type="ARBA" id="ARBA00022980"/>
    </source>
</evidence>
<keyword evidence="8" id="KW-1185">Reference proteome</keyword>
<evidence type="ECO:0000313" key="7">
    <source>
        <dbReference type="EMBL" id="KAA3674989.1"/>
    </source>
</evidence>
<dbReference type="GO" id="GO:0032543">
    <property type="term" value="P:mitochondrial translation"/>
    <property type="evidence" value="ECO:0007669"/>
    <property type="project" value="TreeGrafter"/>
</dbReference>
<dbReference type="Gene3D" id="6.10.330.20">
    <property type="match status" value="1"/>
</dbReference>
<organism evidence="7 8">
    <name type="scientific">Paragonimus westermani</name>
    <dbReference type="NCBI Taxonomy" id="34504"/>
    <lineage>
        <taxon>Eukaryota</taxon>
        <taxon>Metazoa</taxon>
        <taxon>Spiralia</taxon>
        <taxon>Lophotrochozoa</taxon>
        <taxon>Platyhelminthes</taxon>
        <taxon>Trematoda</taxon>
        <taxon>Digenea</taxon>
        <taxon>Plagiorchiida</taxon>
        <taxon>Troglotremata</taxon>
        <taxon>Troglotrematidae</taxon>
        <taxon>Paragonimus</taxon>
    </lineage>
</organism>
<gene>
    <name evidence="7" type="ORF">DEA37_0009302</name>
</gene>
<reference evidence="7 8" key="1">
    <citation type="journal article" date="2019" name="Gigascience">
        <title>Whole-genome sequence of the oriental lung fluke Paragonimus westermani.</title>
        <authorList>
            <person name="Oey H."/>
            <person name="Zakrzewski M."/>
            <person name="Narain K."/>
            <person name="Devi K.R."/>
            <person name="Agatsuma T."/>
            <person name="Nawaratna S."/>
            <person name="Gobert G.N."/>
            <person name="Jones M.K."/>
            <person name="Ragan M.A."/>
            <person name="McManus D.P."/>
            <person name="Krause L."/>
        </authorList>
    </citation>
    <scope>NUCLEOTIDE SEQUENCE [LARGE SCALE GENOMIC DNA]</scope>
    <source>
        <strain evidence="7 8">IND2009</strain>
    </source>
</reference>
<keyword evidence="5" id="KW-0687">Ribonucleoprotein</keyword>
<dbReference type="GO" id="GO:0003735">
    <property type="term" value="F:structural constituent of ribosome"/>
    <property type="evidence" value="ECO:0007669"/>
    <property type="project" value="InterPro"/>
</dbReference>
<evidence type="ECO:0000256" key="4">
    <source>
        <dbReference type="ARBA" id="ARBA00023128"/>
    </source>
</evidence>
<dbReference type="Proteomes" id="UP000324629">
    <property type="component" value="Unassembled WGS sequence"/>
</dbReference>
<comment type="similarity">
    <text evidence="2">Belongs to the universal ribosomal protein uL29 family.</text>
</comment>
<accession>A0A5J4NI37</accession>
<evidence type="ECO:0000256" key="5">
    <source>
        <dbReference type="ARBA" id="ARBA00023274"/>
    </source>
</evidence>
<dbReference type="PANTHER" id="PTHR21183">
    <property type="entry name" value="RIBOSOMAL PROTEIN L47, MITOCHONDRIAL-RELATED"/>
    <property type="match status" value="1"/>
</dbReference>
<dbReference type="InterPro" id="IPR038340">
    <property type="entry name" value="MRP-L47_sf"/>
</dbReference>
<dbReference type="AlphaFoldDB" id="A0A5J4NI37"/>
<proteinExistence type="inferred from homology"/>
<sequence length="226" mass="26658">MFFLRIGLSHLLSKAASQRSIFPCSCLISTGISRRGLEEFFDDPRSWGESSVHSGRPWRKDELRLKNNSDLHKLWYILLKERNMLMTMEEEHNRCLERMPNAERFEKVEESMENVMHVIEERNRASAELEQGEWIGPTVVHDVDALGRPCTRLTSEHTEPLVADCDTARANERMWGDKTVQLLRLEREKRLRSARDARLKERYARRKEQWDRLDFLDEKSIENSAS</sequence>
<dbReference type="GO" id="GO:0005762">
    <property type="term" value="C:mitochondrial large ribosomal subunit"/>
    <property type="evidence" value="ECO:0007669"/>
    <property type="project" value="TreeGrafter"/>
</dbReference>
<keyword evidence="3 7" id="KW-0689">Ribosomal protein</keyword>
<protein>
    <recommendedName>
        <fullName evidence="6">Large ribosomal subunit protein uL29m</fullName>
    </recommendedName>
</protein>
<evidence type="ECO:0000256" key="2">
    <source>
        <dbReference type="ARBA" id="ARBA00009254"/>
    </source>
</evidence>
<dbReference type="Pfam" id="PF06984">
    <property type="entry name" value="MRP-L47"/>
    <property type="match status" value="1"/>
</dbReference>